<gene>
    <name evidence="9" type="ORF">A7J50_2180</name>
</gene>
<evidence type="ECO:0000256" key="4">
    <source>
        <dbReference type="ARBA" id="ARBA00022898"/>
    </source>
</evidence>
<keyword evidence="2" id="KW-0032">Aminotransferase</keyword>
<dbReference type="KEGG" id="panr:A7J50_2180"/>
<dbReference type="PROSITE" id="PS50949">
    <property type="entry name" value="HTH_GNTR"/>
    <property type="match status" value="1"/>
</dbReference>
<dbReference type="InterPro" id="IPR051446">
    <property type="entry name" value="HTH_trans_reg/aminotransferase"/>
</dbReference>
<keyword evidence="5" id="KW-0805">Transcription regulation</keyword>
<keyword evidence="4" id="KW-0663">Pyridoxal phosphate</keyword>
<dbReference type="CDD" id="cd00609">
    <property type="entry name" value="AAT_like"/>
    <property type="match status" value="1"/>
</dbReference>
<dbReference type="GO" id="GO:0003677">
    <property type="term" value="F:DNA binding"/>
    <property type="evidence" value="ECO:0007669"/>
    <property type="project" value="UniProtKB-KW"/>
</dbReference>
<keyword evidence="3" id="KW-0808">Transferase</keyword>
<evidence type="ECO:0000256" key="5">
    <source>
        <dbReference type="ARBA" id="ARBA00023015"/>
    </source>
</evidence>
<dbReference type="Pfam" id="PF00392">
    <property type="entry name" value="GntR"/>
    <property type="match status" value="1"/>
</dbReference>
<dbReference type="InterPro" id="IPR004839">
    <property type="entry name" value="Aminotransferase_I/II_large"/>
</dbReference>
<proteinExistence type="inferred from homology"/>
<evidence type="ECO:0000256" key="7">
    <source>
        <dbReference type="ARBA" id="ARBA00023163"/>
    </source>
</evidence>
<dbReference type="GO" id="GO:0003700">
    <property type="term" value="F:DNA-binding transcription factor activity"/>
    <property type="evidence" value="ECO:0007669"/>
    <property type="project" value="InterPro"/>
</dbReference>
<dbReference type="SMART" id="SM00345">
    <property type="entry name" value="HTH_GNTR"/>
    <property type="match status" value="1"/>
</dbReference>
<evidence type="ECO:0000256" key="6">
    <source>
        <dbReference type="ARBA" id="ARBA00023125"/>
    </source>
</evidence>
<feature type="domain" description="HTH gntR-type" evidence="8">
    <location>
        <begin position="8"/>
        <end position="76"/>
    </location>
</feature>
<dbReference type="Gene3D" id="1.10.10.10">
    <property type="entry name" value="Winged helix-like DNA-binding domain superfamily/Winged helix DNA-binding domain"/>
    <property type="match status" value="1"/>
</dbReference>
<dbReference type="InterPro" id="IPR015421">
    <property type="entry name" value="PyrdxlP-dep_Trfase_major"/>
</dbReference>
<evidence type="ECO:0000313" key="10">
    <source>
        <dbReference type="Proteomes" id="UP000077829"/>
    </source>
</evidence>
<protein>
    <submittedName>
        <fullName evidence="9">GntR family transcriptional regulator</fullName>
    </submittedName>
</protein>
<dbReference type="InterPro" id="IPR036390">
    <property type="entry name" value="WH_DNA-bd_sf"/>
</dbReference>
<reference evidence="9 10" key="1">
    <citation type="submission" date="2016-05" db="EMBL/GenBank/DDBJ databases">
        <title>Complete genome sequence of Pseudomonas antarctica PAMC 27494.</title>
        <authorList>
            <person name="Lee J."/>
        </authorList>
    </citation>
    <scope>NUCLEOTIDE SEQUENCE [LARGE SCALE GENOMIC DNA]</scope>
    <source>
        <strain evidence="9 10">PAMC 27494</strain>
    </source>
</reference>
<dbReference type="Gene3D" id="3.90.1150.10">
    <property type="entry name" value="Aspartate Aminotransferase, domain 1"/>
    <property type="match status" value="1"/>
</dbReference>
<keyword evidence="7" id="KW-0804">Transcription</keyword>
<dbReference type="PANTHER" id="PTHR46577">
    <property type="entry name" value="HTH-TYPE TRANSCRIPTIONAL REGULATORY PROTEIN GABR"/>
    <property type="match status" value="1"/>
</dbReference>
<accession>A0A172YZ75</accession>
<dbReference type="InterPro" id="IPR036388">
    <property type="entry name" value="WH-like_DNA-bd_sf"/>
</dbReference>
<dbReference type="GO" id="GO:0030170">
    <property type="term" value="F:pyridoxal phosphate binding"/>
    <property type="evidence" value="ECO:0007669"/>
    <property type="project" value="InterPro"/>
</dbReference>
<dbReference type="GO" id="GO:0008483">
    <property type="term" value="F:transaminase activity"/>
    <property type="evidence" value="ECO:0007669"/>
    <property type="project" value="UniProtKB-KW"/>
</dbReference>
<sequence>MSSYSQTMTLYLNLAEFISSRIEQGLYGPGERLPSVRTLSHEHGVSLTTVQQAYRVLECSGLAIPRPKSGYFVPANRRIAPLPQMGRPILRPVDISQWDMVQELMRFDENADIVQLGCGMPDITAPTLKPLLTAMARISRRSDNASLQYNRIQGVLALREQIARLSIDSGCRLNPADIVVTSGCQEALSTAIRAICSPGDIVAIASPSYHGMMQILKAADLKALEIPTDPVTGINLEALEMAMEQWPIKVIQLTANCNNPLGYIMPDERKLKLIRMAQRFDVPIIEDDIYGDLSHRYPRPRSLKSFDEDNRVLLCSSFSKTVAPGLRVGWIAPGRYLPQVLHMKYIGSGATATQPQLAVAEFIAKGNYLLHLRRMRKQYKRNGDLMSEWVNRYFPAGTRVSQPQGGFTLWVELPEEFDIYTLNQLLEAQDIQVANGNMFSAAGKYRNCIRLNFANAPTRKVEMAVLKVGQTISQLKQLETHGGQARQDGPTV</sequence>
<dbReference type="EMBL" id="CP015600">
    <property type="protein sequence ID" value="ANF85593.1"/>
    <property type="molecule type" value="Genomic_DNA"/>
</dbReference>
<keyword evidence="6" id="KW-0238">DNA-binding</keyword>
<dbReference type="InterPro" id="IPR000524">
    <property type="entry name" value="Tscrpt_reg_HTH_GntR"/>
</dbReference>
<dbReference type="FunFam" id="3.40.640.10:FF:000023">
    <property type="entry name" value="Transcriptional regulator, GntR family"/>
    <property type="match status" value="1"/>
</dbReference>
<dbReference type="CDD" id="cd07377">
    <property type="entry name" value="WHTH_GntR"/>
    <property type="match status" value="1"/>
</dbReference>
<evidence type="ECO:0000259" key="8">
    <source>
        <dbReference type="PROSITE" id="PS50949"/>
    </source>
</evidence>
<dbReference type="InterPro" id="IPR015422">
    <property type="entry name" value="PyrdxlP-dep_Trfase_small"/>
</dbReference>
<evidence type="ECO:0000256" key="3">
    <source>
        <dbReference type="ARBA" id="ARBA00022679"/>
    </source>
</evidence>
<dbReference type="PANTHER" id="PTHR46577:SF2">
    <property type="entry name" value="TRANSCRIPTIONAL REGULATORY PROTEIN"/>
    <property type="match status" value="1"/>
</dbReference>
<organism evidence="9 10">
    <name type="scientific">Pseudomonas antarctica</name>
    <dbReference type="NCBI Taxonomy" id="219572"/>
    <lineage>
        <taxon>Bacteria</taxon>
        <taxon>Pseudomonadati</taxon>
        <taxon>Pseudomonadota</taxon>
        <taxon>Gammaproteobacteria</taxon>
        <taxon>Pseudomonadales</taxon>
        <taxon>Pseudomonadaceae</taxon>
        <taxon>Pseudomonas</taxon>
    </lineage>
</organism>
<dbReference type="SUPFAM" id="SSF46785">
    <property type="entry name" value="Winged helix' DNA-binding domain"/>
    <property type="match status" value="1"/>
</dbReference>
<dbReference type="Proteomes" id="UP000077829">
    <property type="component" value="Chromosome"/>
</dbReference>
<dbReference type="PATRIC" id="fig|219572.3.peg.2237"/>
<dbReference type="AlphaFoldDB" id="A0A172YZ75"/>
<dbReference type="SUPFAM" id="SSF53383">
    <property type="entry name" value="PLP-dependent transferases"/>
    <property type="match status" value="1"/>
</dbReference>
<dbReference type="Pfam" id="PF00155">
    <property type="entry name" value="Aminotran_1_2"/>
    <property type="match status" value="1"/>
</dbReference>
<name>A0A172YZ75_9PSED</name>
<evidence type="ECO:0000256" key="2">
    <source>
        <dbReference type="ARBA" id="ARBA00022576"/>
    </source>
</evidence>
<evidence type="ECO:0000256" key="1">
    <source>
        <dbReference type="ARBA" id="ARBA00005384"/>
    </source>
</evidence>
<comment type="similarity">
    <text evidence="1">In the C-terminal section; belongs to the class-I pyridoxal-phosphate-dependent aminotransferase family.</text>
</comment>
<dbReference type="InterPro" id="IPR015424">
    <property type="entry name" value="PyrdxlP-dep_Trfase"/>
</dbReference>
<dbReference type="Gene3D" id="3.40.640.10">
    <property type="entry name" value="Type I PLP-dependent aspartate aminotransferase-like (Major domain)"/>
    <property type="match status" value="1"/>
</dbReference>
<evidence type="ECO:0000313" key="9">
    <source>
        <dbReference type="EMBL" id="ANF85593.1"/>
    </source>
</evidence>